<keyword evidence="2" id="KW-0472">Membrane</keyword>
<feature type="compositionally biased region" description="Polar residues" evidence="1">
    <location>
        <begin position="351"/>
        <end position="372"/>
    </location>
</feature>
<proteinExistence type="predicted"/>
<organism evidence="3 4">
    <name type="scientific">Gossypium arboreum</name>
    <name type="common">Tree cotton</name>
    <name type="synonym">Gossypium nanking</name>
    <dbReference type="NCBI Taxonomy" id="29729"/>
    <lineage>
        <taxon>Eukaryota</taxon>
        <taxon>Viridiplantae</taxon>
        <taxon>Streptophyta</taxon>
        <taxon>Embryophyta</taxon>
        <taxon>Tracheophyta</taxon>
        <taxon>Spermatophyta</taxon>
        <taxon>Magnoliopsida</taxon>
        <taxon>eudicotyledons</taxon>
        <taxon>Gunneridae</taxon>
        <taxon>Pentapetalae</taxon>
        <taxon>rosids</taxon>
        <taxon>malvids</taxon>
        <taxon>Malvales</taxon>
        <taxon>Malvaceae</taxon>
        <taxon>Malvoideae</taxon>
        <taxon>Gossypium</taxon>
    </lineage>
</organism>
<evidence type="ECO:0000256" key="2">
    <source>
        <dbReference type="SAM" id="Phobius"/>
    </source>
</evidence>
<feature type="compositionally biased region" description="Basic and acidic residues" evidence="1">
    <location>
        <begin position="253"/>
        <end position="285"/>
    </location>
</feature>
<dbReference type="Proteomes" id="UP001358586">
    <property type="component" value="Chromosome 13"/>
</dbReference>
<keyword evidence="4" id="KW-1185">Reference proteome</keyword>
<evidence type="ECO:0000256" key="1">
    <source>
        <dbReference type="SAM" id="MobiDB-lite"/>
    </source>
</evidence>
<feature type="region of interest" description="Disordered" evidence="1">
    <location>
        <begin position="253"/>
        <end position="382"/>
    </location>
</feature>
<evidence type="ECO:0000313" key="3">
    <source>
        <dbReference type="EMBL" id="KAK5771301.1"/>
    </source>
</evidence>
<evidence type="ECO:0000313" key="4">
    <source>
        <dbReference type="Proteomes" id="UP001358586"/>
    </source>
</evidence>
<dbReference type="EMBL" id="JARKNE010000013">
    <property type="protein sequence ID" value="KAK5771301.1"/>
    <property type="molecule type" value="Genomic_DNA"/>
</dbReference>
<gene>
    <name evidence="3" type="ORF">PVK06_047497</name>
</gene>
<keyword evidence="2" id="KW-0812">Transmembrane</keyword>
<feature type="region of interest" description="Disordered" evidence="1">
    <location>
        <begin position="1"/>
        <end position="31"/>
    </location>
</feature>
<name>A0ABR0MDF4_GOSAR</name>
<feature type="compositionally biased region" description="Basic and acidic residues" evidence="1">
    <location>
        <begin position="295"/>
        <end position="318"/>
    </location>
</feature>
<comment type="caution">
    <text evidence="3">The sequence shown here is derived from an EMBL/GenBank/DDBJ whole genome shotgun (WGS) entry which is preliminary data.</text>
</comment>
<reference evidence="3 4" key="1">
    <citation type="submission" date="2023-03" db="EMBL/GenBank/DDBJ databases">
        <title>WGS of Gossypium arboreum.</title>
        <authorList>
            <person name="Yu D."/>
        </authorList>
    </citation>
    <scope>NUCLEOTIDE SEQUENCE [LARGE SCALE GENOMIC DNA]</scope>
    <source>
        <tissue evidence="3">Leaf</tissue>
    </source>
</reference>
<dbReference type="PANTHER" id="PTHR46978">
    <property type="entry name" value="ZINC KNUCKLE (CCHC-TYPE) FAMILY PROTEIN"/>
    <property type="match status" value="1"/>
</dbReference>
<accession>A0ABR0MDF4</accession>
<feature type="compositionally biased region" description="Polar residues" evidence="1">
    <location>
        <begin position="329"/>
        <end position="339"/>
    </location>
</feature>
<keyword evidence="2" id="KW-1133">Transmembrane helix</keyword>
<feature type="transmembrane region" description="Helical" evidence="2">
    <location>
        <begin position="185"/>
        <end position="205"/>
    </location>
</feature>
<dbReference type="PANTHER" id="PTHR46978:SF1">
    <property type="entry name" value="ZINC KNUCKLE (CCHC-TYPE) FAMILY PROTEIN"/>
    <property type="match status" value="1"/>
</dbReference>
<sequence>MAKKGKAKSAKFEIEENESGPLDSKPLMVLSSSDADEANEDLSLKIVEKALLVKATRFSEGCHGVSDDPGVVSVVGLASSSRGGSDVAGTSGGREQADLDLESKKIVRRKKKKTKTEKVTVAEDGNKAEMIEKVETVEEIIMANDVETVESLDSNTVDKSDNIVLRKLLTVLKGMTILVMISRKYNAMSARVLAICVVLILLIPMQEKFLVTDVAKWVILVCHVVDHVEKQRKLPIMGHLAYAISAVEEDTLHVGKRNREPSTPSERARRENREFLGYKSAPHDHGKVRKRKKIKSEEKGFSTPRKEKQRGGWIREDAGDFSNRKYTRNHWNSPSTPSTEGRKKSSGRILGSQSSKPKNSHRYSASRFSSFGNGEPRTYNWW</sequence>
<protein>
    <submittedName>
        <fullName evidence="3">Uncharacterized protein</fullName>
    </submittedName>
</protein>